<comment type="caution">
    <text evidence="1">The sequence shown here is derived from an EMBL/GenBank/DDBJ whole genome shotgun (WGS) entry which is preliminary data.</text>
</comment>
<sequence length="163" mass="17493">MKATSASLLAALFLPALPIVSALPKNSGEFTYDEISQYYAERPITNTCGPLKFRDGHLLDASCVEPYWYPNGYSVKTITAFDLNDCLANRSGDLEFARGGDFASSCQDCELSDGGALTCECAPGGDRVTNRSTFDLGDCRYFQNVAGTLTCNDVGTACPNPDN</sequence>
<reference evidence="1 2" key="1">
    <citation type="journal article" date="2022" name="New Phytol.">
        <title>Ecological generalism drives hyperdiversity of secondary metabolite gene clusters in xylarialean endophytes.</title>
        <authorList>
            <person name="Franco M.E.E."/>
            <person name="Wisecaver J.H."/>
            <person name="Arnold A.E."/>
            <person name="Ju Y.M."/>
            <person name="Slot J.C."/>
            <person name="Ahrendt S."/>
            <person name="Moore L.P."/>
            <person name="Eastman K.E."/>
            <person name="Scott K."/>
            <person name="Konkel Z."/>
            <person name="Mondo S.J."/>
            <person name="Kuo A."/>
            <person name="Hayes R.D."/>
            <person name="Haridas S."/>
            <person name="Andreopoulos B."/>
            <person name="Riley R."/>
            <person name="LaButti K."/>
            <person name="Pangilinan J."/>
            <person name="Lipzen A."/>
            <person name="Amirebrahimi M."/>
            <person name="Yan J."/>
            <person name="Adam C."/>
            <person name="Keymanesh K."/>
            <person name="Ng V."/>
            <person name="Louie K."/>
            <person name="Northen T."/>
            <person name="Drula E."/>
            <person name="Henrissat B."/>
            <person name="Hsieh H.M."/>
            <person name="Youens-Clark K."/>
            <person name="Lutzoni F."/>
            <person name="Miadlikowska J."/>
            <person name="Eastwood D.C."/>
            <person name="Hamelin R.C."/>
            <person name="Grigoriev I.V."/>
            <person name="U'Ren J.M."/>
        </authorList>
    </citation>
    <scope>NUCLEOTIDE SEQUENCE [LARGE SCALE GENOMIC DNA]</scope>
    <source>
        <strain evidence="1 2">CBS 119005</strain>
    </source>
</reference>
<proteinExistence type="predicted"/>
<evidence type="ECO:0000313" key="1">
    <source>
        <dbReference type="EMBL" id="KAI4865329.1"/>
    </source>
</evidence>
<evidence type="ECO:0000313" key="2">
    <source>
        <dbReference type="Proteomes" id="UP001497700"/>
    </source>
</evidence>
<gene>
    <name evidence="1" type="ORF">F4820DRAFT_299323</name>
</gene>
<keyword evidence="2" id="KW-1185">Reference proteome</keyword>
<name>A0ACB9Z0R4_9PEZI</name>
<protein>
    <submittedName>
        <fullName evidence="1">Uncharacterized protein</fullName>
    </submittedName>
</protein>
<organism evidence="1 2">
    <name type="scientific">Hypoxylon rubiginosum</name>
    <dbReference type="NCBI Taxonomy" id="110542"/>
    <lineage>
        <taxon>Eukaryota</taxon>
        <taxon>Fungi</taxon>
        <taxon>Dikarya</taxon>
        <taxon>Ascomycota</taxon>
        <taxon>Pezizomycotina</taxon>
        <taxon>Sordariomycetes</taxon>
        <taxon>Xylariomycetidae</taxon>
        <taxon>Xylariales</taxon>
        <taxon>Hypoxylaceae</taxon>
        <taxon>Hypoxylon</taxon>
    </lineage>
</organism>
<dbReference type="EMBL" id="MU393473">
    <property type="protein sequence ID" value="KAI4865329.1"/>
    <property type="molecule type" value="Genomic_DNA"/>
</dbReference>
<dbReference type="Proteomes" id="UP001497700">
    <property type="component" value="Unassembled WGS sequence"/>
</dbReference>
<accession>A0ACB9Z0R4</accession>